<proteinExistence type="predicted"/>
<comment type="caution">
    <text evidence="2">The sequence shown here is derived from an EMBL/GenBank/DDBJ whole genome shotgun (WGS) entry which is preliminary data.</text>
</comment>
<accession>A0A8J4YM78</accession>
<protein>
    <submittedName>
        <fullName evidence="2">Uncharacterized protein</fullName>
    </submittedName>
</protein>
<evidence type="ECO:0000313" key="3">
    <source>
        <dbReference type="Proteomes" id="UP000770661"/>
    </source>
</evidence>
<keyword evidence="3" id="KW-1185">Reference proteome</keyword>
<dbReference type="EMBL" id="JACEEZ010000832">
    <property type="protein sequence ID" value="KAG0729778.1"/>
    <property type="molecule type" value="Genomic_DNA"/>
</dbReference>
<evidence type="ECO:0000256" key="1">
    <source>
        <dbReference type="SAM" id="MobiDB-lite"/>
    </source>
</evidence>
<sequence>MEIIKEGATVFGEANDHAGSQQGSRDPGFSVFRAPSSSSSLPLLLPRIHLFIADSRPGFQLTALKEAAKVALSDMVSGIRSGGGLDLSSGSMSTQEPPRMPVFDAVVSKLRAATCSVIPPLVRASTIAWA</sequence>
<dbReference type="AlphaFoldDB" id="A0A8J4YM78"/>
<gene>
    <name evidence="2" type="ORF">GWK47_029640</name>
</gene>
<name>A0A8J4YM78_CHIOP</name>
<reference evidence="2" key="1">
    <citation type="submission" date="2020-07" db="EMBL/GenBank/DDBJ databases">
        <title>The High-quality genome of the commercially important snow crab, Chionoecetes opilio.</title>
        <authorList>
            <person name="Jeong J.-H."/>
            <person name="Ryu S."/>
        </authorList>
    </citation>
    <scope>NUCLEOTIDE SEQUENCE</scope>
    <source>
        <strain evidence="2">MADBK_172401_WGS</strain>
        <tissue evidence="2">Digestive gland</tissue>
    </source>
</reference>
<feature type="region of interest" description="Disordered" evidence="1">
    <location>
        <begin position="12"/>
        <end position="39"/>
    </location>
</feature>
<organism evidence="2 3">
    <name type="scientific">Chionoecetes opilio</name>
    <name type="common">Atlantic snow crab</name>
    <name type="synonym">Cancer opilio</name>
    <dbReference type="NCBI Taxonomy" id="41210"/>
    <lineage>
        <taxon>Eukaryota</taxon>
        <taxon>Metazoa</taxon>
        <taxon>Ecdysozoa</taxon>
        <taxon>Arthropoda</taxon>
        <taxon>Crustacea</taxon>
        <taxon>Multicrustacea</taxon>
        <taxon>Malacostraca</taxon>
        <taxon>Eumalacostraca</taxon>
        <taxon>Eucarida</taxon>
        <taxon>Decapoda</taxon>
        <taxon>Pleocyemata</taxon>
        <taxon>Brachyura</taxon>
        <taxon>Eubrachyura</taxon>
        <taxon>Majoidea</taxon>
        <taxon>Majidae</taxon>
        <taxon>Chionoecetes</taxon>
    </lineage>
</organism>
<dbReference type="Proteomes" id="UP000770661">
    <property type="component" value="Unassembled WGS sequence"/>
</dbReference>
<evidence type="ECO:0000313" key="2">
    <source>
        <dbReference type="EMBL" id="KAG0729778.1"/>
    </source>
</evidence>